<reference evidence="2 3" key="1">
    <citation type="submission" date="2022-02" db="EMBL/GenBank/DDBJ databases">
        <title>Chromosome-level reference genomes for two strains of Caenorhabditis briggsae: an improved platform for comparative genomics.</title>
        <authorList>
            <person name="Stevens L."/>
            <person name="Andersen E.C."/>
        </authorList>
    </citation>
    <scope>NUCLEOTIDE SEQUENCE [LARGE SCALE GENOMIC DNA]</scope>
    <source>
        <strain evidence="2">QX1410_ONT</strain>
        <tissue evidence="2">Whole-organism</tissue>
    </source>
</reference>
<gene>
    <name evidence="2" type="ORF">L3Y34_006162</name>
</gene>
<proteinExistence type="predicted"/>
<protein>
    <submittedName>
        <fullName evidence="2">Uncharacterized protein</fullName>
    </submittedName>
</protein>
<accession>A0AAE8ZWW1</accession>
<dbReference type="Proteomes" id="UP000827892">
    <property type="component" value="Chromosome V"/>
</dbReference>
<name>A0AAE8ZWW1_CAEBR</name>
<organism evidence="2 3">
    <name type="scientific">Caenorhabditis briggsae</name>
    <dbReference type="NCBI Taxonomy" id="6238"/>
    <lineage>
        <taxon>Eukaryota</taxon>
        <taxon>Metazoa</taxon>
        <taxon>Ecdysozoa</taxon>
        <taxon>Nematoda</taxon>
        <taxon>Chromadorea</taxon>
        <taxon>Rhabditida</taxon>
        <taxon>Rhabditina</taxon>
        <taxon>Rhabditomorpha</taxon>
        <taxon>Rhabditoidea</taxon>
        <taxon>Rhabditidae</taxon>
        <taxon>Peloderinae</taxon>
        <taxon>Caenorhabditis</taxon>
    </lineage>
</organism>
<dbReference type="EMBL" id="CP090895">
    <property type="protein sequence ID" value="ULT86292.1"/>
    <property type="molecule type" value="Genomic_DNA"/>
</dbReference>
<feature type="region of interest" description="Disordered" evidence="1">
    <location>
        <begin position="69"/>
        <end position="91"/>
    </location>
</feature>
<evidence type="ECO:0000313" key="2">
    <source>
        <dbReference type="EMBL" id="ULT86292.1"/>
    </source>
</evidence>
<evidence type="ECO:0000313" key="3">
    <source>
        <dbReference type="Proteomes" id="UP000827892"/>
    </source>
</evidence>
<sequence length="91" mass="10423">MLEFSSPTTLFPISRSSLWYLKRDEPIAIHLSFFKPKSSGIRKKKSEPIMKVKTNQYWCDLDPNRVWRAPTPKIPEDSMNSGIQDNGKPGG</sequence>
<evidence type="ECO:0000256" key="1">
    <source>
        <dbReference type="SAM" id="MobiDB-lite"/>
    </source>
</evidence>
<dbReference type="AlphaFoldDB" id="A0AAE8ZWW1"/>